<proteinExistence type="inferred from homology"/>
<evidence type="ECO:0000256" key="2">
    <source>
        <dbReference type="ARBA" id="ARBA00022692"/>
    </source>
</evidence>
<protein>
    <recommendedName>
        <fullName evidence="9">Transmembrane protein 179</fullName>
    </recommendedName>
</protein>
<feature type="transmembrane region" description="Helical" evidence="6">
    <location>
        <begin position="101"/>
        <end position="125"/>
    </location>
</feature>
<evidence type="ECO:0000313" key="7">
    <source>
        <dbReference type="EMBL" id="KAK2176684.1"/>
    </source>
</evidence>
<evidence type="ECO:0008006" key="9">
    <source>
        <dbReference type="Google" id="ProtNLM"/>
    </source>
</evidence>
<dbReference type="InterPro" id="IPR059010">
    <property type="entry name" value="TMEM179-179B"/>
</dbReference>
<feature type="transmembrane region" description="Helical" evidence="6">
    <location>
        <begin position="72"/>
        <end position="94"/>
    </location>
</feature>
<comment type="caution">
    <text evidence="7">The sequence shown here is derived from an EMBL/GenBank/DDBJ whole genome shotgun (WGS) entry which is preliminary data.</text>
</comment>
<evidence type="ECO:0000256" key="6">
    <source>
        <dbReference type="SAM" id="Phobius"/>
    </source>
</evidence>
<dbReference type="Proteomes" id="UP001209878">
    <property type="component" value="Unassembled WGS sequence"/>
</dbReference>
<dbReference type="Pfam" id="PF26158">
    <property type="entry name" value="Claudin_TMEM179-179B"/>
    <property type="match status" value="1"/>
</dbReference>
<gene>
    <name evidence="7" type="ORF">NP493_646g01086</name>
</gene>
<evidence type="ECO:0000256" key="3">
    <source>
        <dbReference type="ARBA" id="ARBA00022989"/>
    </source>
</evidence>
<keyword evidence="2 6" id="KW-0812">Transmembrane</keyword>
<sequence>MSIGNILLLSQVTIYVITFLFSLFIVIPLTVYEAQFNGHCLLFATGDLNVSSLPVEQLTVQWGDGGYCKYPIVMGILALPLSLFYILWMSLHLFKDYDLSWLASFVALVTSVTASFLMLVAGIILTTGFKKWCDFLRRSIASSCDVGEIVQFSIGEDIDKSGYYVEFGMAQFGTWLSWICWVIQTGLASIKLWRFHRQENFFISMKRERTRLIQRMGNNNEVL</sequence>
<dbReference type="InterPro" id="IPR029673">
    <property type="entry name" value="TMEM179"/>
</dbReference>
<evidence type="ECO:0000256" key="5">
    <source>
        <dbReference type="ARBA" id="ARBA00093776"/>
    </source>
</evidence>
<feature type="transmembrane region" description="Helical" evidence="6">
    <location>
        <begin position="175"/>
        <end position="193"/>
    </location>
</feature>
<comment type="similarity">
    <text evidence="5">Belongs to the TMEM179 family.</text>
</comment>
<evidence type="ECO:0000313" key="8">
    <source>
        <dbReference type="Proteomes" id="UP001209878"/>
    </source>
</evidence>
<name>A0AAD9KSQ8_RIDPI</name>
<dbReference type="PANTHER" id="PTHR31872">
    <property type="entry name" value="TRANSMEMBRANE PROTEIN 179"/>
    <property type="match status" value="1"/>
</dbReference>
<accession>A0AAD9KSQ8</accession>
<keyword evidence="8" id="KW-1185">Reference proteome</keyword>
<reference evidence="7" key="1">
    <citation type="journal article" date="2023" name="Mol. Biol. Evol.">
        <title>Third-Generation Sequencing Reveals the Adaptive Role of the Epigenome in Three Deep-Sea Polychaetes.</title>
        <authorList>
            <person name="Perez M."/>
            <person name="Aroh O."/>
            <person name="Sun Y."/>
            <person name="Lan Y."/>
            <person name="Juniper S.K."/>
            <person name="Young C.R."/>
            <person name="Angers B."/>
            <person name="Qian P.Y."/>
        </authorList>
    </citation>
    <scope>NUCLEOTIDE SEQUENCE</scope>
    <source>
        <strain evidence="7">R07B-5</strain>
    </source>
</reference>
<keyword evidence="4 6" id="KW-0472">Membrane</keyword>
<dbReference type="AlphaFoldDB" id="A0AAD9KSQ8"/>
<evidence type="ECO:0000256" key="1">
    <source>
        <dbReference type="ARBA" id="ARBA00004141"/>
    </source>
</evidence>
<dbReference type="PANTHER" id="PTHR31872:SF4">
    <property type="entry name" value="TRANSMEMBRANE PROTEIN 179"/>
    <property type="match status" value="1"/>
</dbReference>
<keyword evidence="3 6" id="KW-1133">Transmembrane helix</keyword>
<feature type="transmembrane region" description="Helical" evidence="6">
    <location>
        <begin position="12"/>
        <end position="32"/>
    </location>
</feature>
<organism evidence="7 8">
    <name type="scientific">Ridgeia piscesae</name>
    <name type="common">Tubeworm</name>
    <dbReference type="NCBI Taxonomy" id="27915"/>
    <lineage>
        <taxon>Eukaryota</taxon>
        <taxon>Metazoa</taxon>
        <taxon>Spiralia</taxon>
        <taxon>Lophotrochozoa</taxon>
        <taxon>Annelida</taxon>
        <taxon>Polychaeta</taxon>
        <taxon>Sedentaria</taxon>
        <taxon>Canalipalpata</taxon>
        <taxon>Sabellida</taxon>
        <taxon>Siboglinidae</taxon>
        <taxon>Ridgeia</taxon>
    </lineage>
</organism>
<comment type="subcellular location">
    <subcellularLocation>
        <location evidence="1">Membrane</location>
        <topology evidence="1">Multi-pass membrane protein</topology>
    </subcellularLocation>
</comment>
<dbReference type="EMBL" id="JAODUO010000645">
    <property type="protein sequence ID" value="KAK2176684.1"/>
    <property type="molecule type" value="Genomic_DNA"/>
</dbReference>
<evidence type="ECO:0000256" key="4">
    <source>
        <dbReference type="ARBA" id="ARBA00023136"/>
    </source>
</evidence>